<evidence type="ECO:0000313" key="3">
    <source>
        <dbReference type="EMBL" id="RPD66711.1"/>
    </source>
</evidence>
<evidence type="ECO:0000313" key="4">
    <source>
        <dbReference type="Proteomes" id="UP000313359"/>
    </source>
</evidence>
<dbReference type="InterPro" id="IPR003593">
    <property type="entry name" value="AAA+_ATPase"/>
</dbReference>
<dbReference type="InterPro" id="IPR008571">
    <property type="entry name" value="HerA-like"/>
</dbReference>
<accession>A0A5C2STS0</accession>
<dbReference type="PANTHER" id="PTHR42957">
    <property type="entry name" value="HELICASE MJ1565-RELATED"/>
    <property type="match status" value="1"/>
</dbReference>
<gene>
    <name evidence="3" type="ORF">L227DRAFT_537336</name>
</gene>
<feature type="domain" description="AAA+ ATPase" evidence="2">
    <location>
        <begin position="112"/>
        <end position="418"/>
    </location>
</feature>
<proteinExistence type="predicted"/>
<dbReference type="SUPFAM" id="SSF52540">
    <property type="entry name" value="P-loop containing nucleoside triphosphate hydrolases"/>
    <property type="match status" value="1"/>
</dbReference>
<feature type="region of interest" description="Disordered" evidence="1">
    <location>
        <begin position="1"/>
        <end position="28"/>
    </location>
</feature>
<feature type="compositionally biased region" description="Polar residues" evidence="1">
    <location>
        <begin position="1"/>
        <end position="11"/>
    </location>
</feature>
<dbReference type="STRING" id="1328759.A0A5C2STS0"/>
<dbReference type="AlphaFoldDB" id="A0A5C2STS0"/>
<dbReference type="EMBL" id="ML122250">
    <property type="protein sequence ID" value="RPD66711.1"/>
    <property type="molecule type" value="Genomic_DNA"/>
</dbReference>
<protein>
    <recommendedName>
        <fullName evidence="2">AAA+ ATPase domain-containing protein</fullName>
    </recommendedName>
</protein>
<dbReference type="Gene3D" id="3.40.50.300">
    <property type="entry name" value="P-loop containing nucleotide triphosphate hydrolases"/>
    <property type="match status" value="1"/>
</dbReference>
<dbReference type="InterPro" id="IPR027417">
    <property type="entry name" value="P-loop_NTPase"/>
</dbReference>
<reference evidence="3" key="1">
    <citation type="journal article" date="2018" name="Genome Biol. Evol.">
        <title>Genomics and development of Lentinus tigrinus, a white-rot wood-decaying mushroom with dimorphic fruiting bodies.</title>
        <authorList>
            <person name="Wu B."/>
            <person name="Xu Z."/>
            <person name="Knudson A."/>
            <person name="Carlson A."/>
            <person name="Chen N."/>
            <person name="Kovaka S."/>
            <person name="LaButti K."/>
            <person name="Lipzen A."/>
            <person name="Pennachio C."/>
            <person name="Riley R."/>
            <person name="Schakwitz W."/>
            <person name="Umezawa K."/>
            <person name="Ohm R.A."/>
            <person name="Grigoriev I.V."/>
            <person name="Nagy L.G."/>
            <person name="Gibbons J."/>
            <person name="Hibbett D."/>
        </authorList>
    </citation>
    <scope>NUCLEOTIDE SEQUENCE [LARGE SCALE GENOMIC DNA]</scope>
    <source>
        <strain evidence="3">ALCF2SS1-6</strain>
    </source>
</reference>
<organism evidence="3 4">
    <name type="scientific">Lentinus tigrinus ALCF2SS1-6</name>
    <dbReference type="NCBI Taxonomy" id="1328759"/>
    <lineage>
        <taxon>Eukaryota</taxon>
        <taxon>Fungi</taxon>
        <taxon>Dikarya</taxon>
        <taxon>Basidiomycota</taxon>
        <taxon>Agaricomycotina</taxon>
        <taxon>Agaricomycetes</taxon>
        <taxon>Polyporales</taxon>
        <taxon>Polyporaceae</taxon>
        <taxon>Lentinus</taxon>
    </lineage>
</organism>
<keyword evidence="4" id="KW-1185">Reference proteome</keyword>
<dbReference type="PANTHER" id="PTHR42957:SF1">
    <property type="entry name" value="HELICASE MJ1565-RELATED"/>
    <property type="match status" value="1"/>
</dbReference>
<evidence type="ECO:0000259" key="2">
    <source>
        <dbReference type="SMART" id="SM00382"/>
    </source>
</evidence>
<dbReference type="SMART" id="SM00382">
    <property type="entry name" value="AAA"/>
    <property type="match status" value="1"/>
</dbReference>
<evidence type="ECO:0000256" key="1">
    <source>
        <dbReference type="SAM" id="MobiDB-lite"/>
    </source>
</evidence>
<dbReference type="OrthoDB" id="2316594at2759"/>
<sequence>MDTSYSSTQDSQENDGDGRSSSPSSASTCITEMVTDECRVELSLLNINAPLEEATEEHEVVTAPLLTRDAYVSAGMAEKCQQYGVLGSVVAIKDKAGRYAPEDPRLYVNTNAPFSTIICGVQGSGKSHTVSVLLENMLISGFEAIGVSEKALSGLVLHFGEGGAGTRPCEAAWVGCSDVDGVRPPPIMVYVSRSSLSTMRKAYKPLGDCITVKPLLFSEKELDLEAILSMMAVGSSESAPLYMHRVMTILRDLGEKFTYARFLKRVEKAMEEFSPQQRVALEQRLVLLKAFVDDTSTAWANPRFKAGQLTIIDLSDPFVDPGSACSLFEIVTRMFVRAEVNTGKVLVVDEAHKYLSLNRGTTGLARALTSLIRQQRHLAMRVIISTQEPTALPPVLIDLCSMAVLHRFSSPAWWDAIVQHVSADFSSDDDAFDHVVKLKTGEAVILAPSGLGKFPSAGKTFSGNPELTQFGRRYLLARTRRRITADGGASRMVIERS</sequence>
<dbReference type="Proteomes" id="UP000313359">
    <property type="component" value="Unassembled WGS sequence"/>
</dbReference>
<name>A0A5C2STS0_9APHY</name>